<accession>A0A9P6DFB2</accession>
<keyword evidence="2" id="KW-1185">Reference proteome</keyword>
<dbReference type="EMBL" id="MU154585">
    <property type="protein sequence ID" value="KAF9493465.1"/>
    <property type="molecule type" value="Genomic_DNA"/>
</dbReference>
<name>A0A9P6DFB2_PLEER</name>
<protein>
    <submittedName>
        <fullName evidence="1">Uncharacterized protein</fullName>
    </submittedName>
</protein>
<evidence type="ECO:0000313" key="2">
    <source>
        <dbReference type="Proteomes" id="UP000807025"/>
    </source>
</evidence>
<organism evidence="1 2">
    <name type="scientific">Pleurotus eryngii</name>
    <name type="common">Boletus of the steppes</name>
    <dbReference type="NCBI Taxonomy" id="5323"/>
    <lineage>
        <taxon>Eukaryota</taxon>
        <taxon>Fungi</taxon>
        <taxon>Dikarya</taxon>
        <taxon>Basidiomycota</taxon>
        <taxon>Agaricomycotina</taxon>
        <taxon>Agaricomycetes</taxon>
        <taxon>Agaricomycetidae</taxon>
        <taxon>Agaricales</taxon>
        <taxon>Pleurotineae</taxon>
        <taxon>Pleurotaceae</taxon>
        <taxon>Pleurotus</taxon>
    </lineage>
</organism>
<proteinExistence type="predicted"/>
<gene>
    <name evidence="1" type="ORF">BDN71DRAFT_1497036</name>
</gene>
<evidence type="ECO:0000313" key="1">
    <source>
        <dbReference type="EMBL" id="KAF9493465.1"/>
    </source>
</evidence>
<dbReference type="Proteomes" id="UP000807025">
    <property type="component" value="Unassembled WGS sequence"/>
</dbReference>
<dbReference type="AlphaFoldDB" id="A0A9P6DFB2"/>
<comment type="caution">
    <text evidence="1">The sequence shown here is derived from an EMBL/GenBank/DDBJ whole genome shotgun (WGS) entry which is preliminary data.</text>
</comment>
<sequence length="235" mass="26889">MSHTRRGGVRVAVTRHGRSKYTLPPKGICAIVHVRSSNLESEIQRMFKNGHWCGPNSKLCCSFRPPQAQDEAVKRQVRAISLGLPIVRIRHLAATQVHTEEDEEEPYSRVRGWGGRRFEKLFVVAQVPLDLVVDAAGPLSLSPSCVLSIVLAVIPRGPFQIPDSYERRIPTDWSLHPEFPIKPARPRHTQFKKYGQRTPEHGQLRRRMWILWRQISELARAHRSSHHLQDVPHLG</sequence>
<reference evidence="1" key="1">
    <citation type="submission" date="2020-11" db="EMBL/GenBank/DDBJ databases">
        <authorList>
            <consortium name="DOE Joint Genome Institute"/>
            <person name="Ahrendt S."/>
            <person name="Riley R."/>
            <person name="Andreopoulos W."/>
            <person name="Labutti K."/>
            <person name="Pangilinan J."/>
            <person name="Ruiz-Duenas F.J."/>
            <person name="Barrasa J.M."/>
            <person name="Sanchez-Garcia M."/>
            <person name="Camarero S."/>
            <person name="Miyauchi S."/>
            <person name="Serrano A."/>
            <person name="Linde D."/>
            <person name="Babiker R."/>
            <person name="Drula E."/>
            <person name="Ayuso-Fernandez I."/>
            <person name="Pacheco R."/>
            <person name="Padilla G."/>
            <person name="Ferreira P."/>
            <person name="Barriuso J."/>
            <person name="Kellner H."/>
            <person name="Castanera R."/>
            <person name="Alfaro M."/>
            <person name="Ramirez L."/>
            <person name="Pisabarro A.G."/>
            <person name="Kuo A."/>
            <person name="Tritt A."/>
            <person name="Lipzen A."/>
            <person name="He G."/>
            <person name="Yan M."/>
            <person name="Ng V."/>
            <person name="Cullen D."/>
            <person name="Martin F."/>
            <person name="Rosso M.-N."/>
            <person name="Henrissat B."/>
            <person name="Hibbett D."/>
            <person name="Martinez A.T."/>
            <person name="Grigoriev I.V."/>
        </authorList>
    </citation>
    <scope>NUCLEOTIDE SEQUENCE</scope>
    <source>
        <strain evidence="1">ATCC 90797</strain>
    </source>
</reference>